<protein>
    <submittedName>
        <fullName evidence="1">Uncharacterized protein</fullName>
    </submittedName>
</protein>
<dbReference type="VEuPathDB" id="TrichDB:TVAGG3_0613560"/>
<reference evidence="1" key="2">
    <citation type="journal article" date="2007" name="Science">
        <title>Draft genome sequence of the sexually transmitted pathogen Trichomonas vaginalis.</title>
        <authorList>
            <person name="Carlton J.M."/>
            <person name="Hirt R.P."/>
            <person name="Silva J.C."/>
            <person name="Delcher A.L."/>
            <person name="Schatz M."/>
            <person name="Zhao Q."/>
            <person name="Wortman J.R."/>
            <person name="Bidwell S.L."/>
            <person name="Alsmark U.C.M."/>
            <person name="Besteiro S."/>
            <person name="Sicheritz-Ponten T."/>
            <person name="Noel C.J."/>
            <person name="Dacks J.B."/>
            <person name="Foster P.G."/>
            <person name="Simillion C."/>
            <person name="Van de Peer Y."/>
            <person name="Miranda-Saavedra D."/>
            <person name="Barton G.J."/>
            <person name="Westrop G.D."/>
            <person name="Mueller S."/>
            <person name="Dessi D."/>
            <person name="Fiori P.L."/>
            <person name="Ren Q."/>
            <person name="Paulsen I."/>
            <person name="Zhang H."/>
            <person name="Bastida-Corcuera F.D."/>
            <person name="Simoes-Barbosa A."/>
            <person name="Brown M.T."/>
            <person name="Hayes R.D."/>
            <person name="Mukherjee M."/>
            <person name="Okumura C.Y."/>
            <person name="Schneider R."/>
            <person name="Smith A.J."/>
            <person name="Vanacova S."/>
            <person name="Villalvazo M."/>
            <person name="Haas B.J."/>
            <person name="Pertea M."/>
            <person name="Feldblyum T.V."/>
            <person name="Utterback T.R."/>
            <person name="Shu C.L."/>
            <person name="Osoegawa K."/>
            <person name="de Jong P.J."/>
            <person name="Hrdy I."/>
            <person name="Horvathova L."/>
            <person name="Zubacova Z."/>
            <person name="Dolezal P."/>
            <person name="Malik S.B."/>
            <person name="Logsdon J.M. Jr."/>
            <person name="Henze K."/>
            <person name="Gupta A."/>
            <person name="Wang C.C."/>
            <person name="Dunne R.L."/>
            <person name="Upcroft J.A."/>
            <person name="Upcroft P."/>
            <person name="White O."/>
            <person name="Salzberg S.L."/>
            <person name="Tang P."/>
            <person name="Chiu C.-H."/>
            <person name="Lee Y.-S."/>
            <person name="Embley T.M."/>
            <person name="Coombs G.H."/>
            <person name="Mottram J.C."/>
            <person name="Tachezy J."/>
            <person name="Fraser-Liggett C.M."/>
            <person name="Johnson P.J."/>
        </authorList>
    </citation>
    <scope>NUCLEOTIDE SEQUENCE [LARGE SCALE GENOMIC DNA]</scope>
    <source>
        <strain evidence="1">G3</strain>
    </source>
</reference>
<keyword evidence="2" id="KW-1185">Reference proteome</keyword>
<name>A2EM33_TRIV3</name>
<dbReference type="Proteomes" id="UP000001542">
    <property type="component" value="Unassembled WGS sequence"/>
</dbReference>
<dbReference type="RefSeq" id="XP_001318515.1">
    <property type="nucleotide sequence ID" value="XM_001318480.1"/>
</dbReference>
<gene>
    <name evidence="1" type="ORF">TVAG_475260</name>
</gene>
<dbReference type="InParanoid" id="A2EM33"/>
<evidence type="ECO:0000313" key="2">
    <source>
        <dbReference type="Proteomes" id="UP000001542"/>
    </source>
</evidence>
<reference evidence="1" key="1">
    <citation type="submission" date="2006-10" db="EMBL/GenBank/DDBJ databases">
        <authorList>
            <person name="Amadeo P."/>
            <person name="Zhao Q."/>
            <person name="Wortman J."/>
            <person name="Fraser-Liggett C."/>
            <person name="Carlton J."/>
        </authorList>
    </citation>
    <scope>NUCLEOTIDE SEQUENCE</scope>
    <source>
        <strain evidence="1">G3</strain>
    </source>
</reference>
<evidence type="ECO:0000313" key="1">
    <source>
        <dbReference type="EMBL" id="EAY06292.1"/>
    </source>
</evidence>
<dbReference type="EMBL" id="DS113427">
    <property type="protein sequence ID" value="EAY06292.1"/>
    <property type="molecule type" value="Genomic_DNA"/>
</dbReference>
<proteinExistence type="predicted"/>
<sequence length="114" mass="13638">MSAREPNGNQPLKSSKHSISRKAFFECLDNIKKEIFDGIHYQNQCFEREFAILLEDFKRDFIRKLKQDEEAIRAEFLNQNKESNDIDYKEIDNSFNTDSNQLQPNLYQYDYDIS</sequence>
<dbReference type="VEuPathDB" id="TrichDB:TVAG_475260"/>
<dbReference type="AlphaFoldDB" id="A2EM33"/>
<dbReference type="SMR" id="A2EM33"/>
<organism evidence="1 2">
    <name type="scientific">Trichomonas vaginalis (strain ATCC PRA-98 / G3)</name>
    <dbReference type="NCBI Taxonomy" id="412133"/>
    <lineage>
        <taxon>Eukaryota</taxon>
        <taxon>Metamonada</taxon>
        <taxon>Parabasalia</taxon>
        <taxon>Trichomonadida</taxon>
        <taxon>Trichomonadidae</taxon>
        <taxon>Trichomonas</taxon>
    </lineage>
</organism>
<dbReference type="KEGG" id="tva:4764167"/>
<accession>A2EM33</accession>